<feature type="coiled-coil region" evidence="1">
    <location>
        <begin position="150"/>
        <end position="177"/>
    </location>
</feature>
<gene>
    <name evidence="2" type="ORF">SAMN05216201_11118</name>
</gene>
<protein>
    <submittedName>
        <fullName evidence="2">Uncharacterized protein</fullName>
    </submittedName>
</protein>
<reference evidence="3" key="1">
    <citation type="submission" date="2016-10" db="EMBL/GenBank/DDBJ databases">
        <authorList>
            <person name="Varghese N."/>
            <person name="Submissions S."/>
        </authorList>
    </citation>
    <scope>NUCLEOTIDE SEQUENCE [LARGE SCALE GENOMIC DNA]</scope>
    <source>
        <strain evidence="3">LMG 25967</strain>
    </source>
</reference>
<dbReference type="EMBL" id="FNZE01000011">
    <property type="protein sequence ID" value="SEJ56795.1"/>
    <property type="molecule type" value="Genomic_DNA"/>
</dbReference>
<accession>A0A1H7A6Y2</accession>
<name>A0A1H7A6Y2_9PSED</name>
<sequence>MSDVKRYSLRPGMTMPATAALFLPDVVVSASDFDALQQRCRNLETVQQASMERSGRIKAAAGALGWTADRDDAALEFLIEQAQRCREMEEVAARWKEGYSDLAAKIGAVAVAKGGFCPNDPLILAIEWISDMADERDALRAENLRLAEWYSEAGVREDDLRAEVEELRKDKDLLDAIEVNCWGVRFSSSPNADAGDSSISIEIVGHYMAEPHERVVGENYHENLRAALCQAMTADNYPPARPEYDEDEAIDAAMEVAP</sequence>
<dbReference type="AlphaFoldDB" id="A0A1H7A6Y2"/>
<evidence type="ECO:0000256" key="1">
    <source>
        <dbReference type="SAM" id="Coils"/>
    </source>
</evidence>
<evidence type="ECO:0000313" key="3">
    <source>
        <dbReference type="Proteomes" id="UP000242930"/>
    </source>
</evidence>
<dbReference type="RefSeq" id="WP_170847770.1">
    <property type="nucleotide sequence ID" value="NZ_FNZE01000011.1"/>
</dbReference>
<keyword evidence="1" id="KW-0175">Coiled coil</keyword>
<dbReference type="Proteomes" id="UP000242930">
    <property type="component" value="Unassembled WGS sequence"/>
</dbReference>
<proteinExistence type="predicted"/>
<organism evidence="2 3">
    <name type="scientific">Pseudomonas linyingensis</name>
    <dbReference type="NCBI Taxonomy" id="915471"/>
    <lineage>
        <taxon>Bacteria</taxon>
        <taxon>Pseudomonadati</taxon>
        <taxon>Pseudomonadota</taxon>
        <taxon>Gammaproteobacteria</taxon>
        <taxon>Pseudomonadales</taxon>
        <taxon>Pseudomonadaceae</taxon>
        <taxon>Pseudomonas</taxon>
    </lineage>
</organism>
<evidence type="ECO:0000313" key="2">
    <source>
        <dbReference type="EMBL" id="SEJ56795.1"/>
    </source>
</evidence>
<keyword evidence="3" id="KW-1185">Reference proteome</keyword>
<dbReference type="STRING" id="915471.SAMN05216201_11118"/>